<organism evidence="6 7">
    <name type="scientific">Euplotes crassus</name>
    <dbReference type="NCBI Taxonomy" id="5936"/>
    <lineage>
        <taxon>Eukaryota</taxon>
        <taxon>Sar</taxon>
        <taxon>Alveolata</taxon>
        <taxon>Ciliophora</taxon>
        <taxon>Intramacronucleata</taxon>
        <taxon>Spirotrichea</taxon>
        <taxon>Hypotrichia</taxon>
        <taxon>Euplotida</taxon>
        <taxon>Euplotidae</taxon>
        <taxon>Moneuplotes</taxon>
    </lineage>
</organism>
<dbReference type="Gene3D" id="1.10.630.10">
    <property type="entry name" value="Cytochrome P450"/>
    <property type="match status" value="1"/>
</dbReference>
<comment type="cofactor">
    <cofactor evidence="1 3">
        <name>heme</name>
        <dbReference type="ChEBI" id="CHEBI:30413"/>
    </cofactor>
</comment>
<reference evidence="6" key="1">
    <citation type="submission" date="2023-07" db="EMBL/GenBank/DDBJ databases">
        <authorList>
            <consortium name="AG Swart"/>
            <person name="Singh M."/>
            <person name="Singh A."/>
            <person name="Seah K."/>
            <person name="Emmerich C."/>
        </authorList>
    </citation>
    <scope>NUCLEOTIDE SEQUENCE</scope>
    <source>
        <strain evidence="6">DP1</strain>
    </source>
</reference>
<dbReference type="GO" id="GO:0005506">
    <property type="term" value="F:iron ion binding"/>
    <property type="evidence" value="ECO:0007669"/>
    <property type="project" value="InterPro"/>
</dbReference>
<comment type="caution">
    <text evidence="6">The sequence shown here is derived from an EMBL/GenBank/DDBJ whole genome shotgun (WGS) entry which is preliminary data.</text>
</comment>
<evidence type="ECO:0000256" key="3">
    <source>
        <dbReference type="PIRSR" id="PIRSR602401-1"/>
    </source>
</evidence>
<keyword evidence="3 4" id="KW-0408">Iron</keyword>
<dbReference type="SUPFAM" id="SSF48264">
    <property type="entry name" value="Cytochrome P450"/>
    <property type="match status" value="1"/>
</dbReference>
<dbReference type="InterPro" id="IPR001128">
    <property type="entry name" value="Cyt_P450"/>
</dbReference>
<dbReference type="GO" id="GO:0016705">
    <property type="term" value="F:oxidoreductase activity, acting on paired donors, with incorporation or reduction of molecular oxygen"/>
    <property type="evidence" value="ECO:0007669"/>
    <property type="project" value="InterPro"/>
</dbReference>
<gene>
    <name evidence="6" type="ORF">ECRASSUSDP1_LOCUS7009</name>
</gene>
<keyword evidence="3 4" id="KW-0349">Heme</keyword>
<keyword evidence="4" id="KW-0560">Oxidoreductase</keyword>
<feature type="binding site" description="axial binding residue" evidence="3">
    <location>
        <position position="466"/>
    </location>
    <ligand>
        <name>heme</name>
        <dbReference type="ChEBI" id="CHEBI:30413"/>
    </ligand>
    <ligandPart>
        <name>Fe</name>
        <dbReference type="ChEBI" id="CHEBI:18248"/>
    </ligandPart>
</feature>
<dbReference type="PANTHER" id="PTHR24305:SF166">
    <property type="entry name" value="CYTOCHROME P450 12A4, MITOCHONDRIAL-RELATED"/>
    <property type="match status" value="1"/>
</dbReference>
<keyword evidence="3 4" id="KW-0479">Metal-binding</keyword>
<dbReference type="EMBL" id="CAMPGE010006813">
    <property type="protein sequence ID" value="CAI2365712.1"/>
    <property type="molecule type" value="Genomic_DNA"/>
</dbReference>
<evidence type="ECO:0000256" key="4">
    <source>
        <dbReference type="RuleBase" id="RU000461"/>
    </source>
</evidence>
<evidence type="ECO:0000256" key="1">
    <source>
        <dbReference type="ARBA" id="ARBA00001971"/>
    </source>
</evidence>
<accession>A0AAD1XCQ6</accession>
<name>A0AAD1XCQ6_EUPCR</name>
<keyword evidence="7" id="KW-1185">Reference proteome</keyword>
<dbReference type="Pfam" id="PF00067">
    <property type="entry name" value="p450"/>
    <property type="match status" value="1"/>
</dbReference>
<keyword evidence="4" id="KW-0503">Monooxygenase</keyword>
<dbReference type="CDD" id="cd00302">
    <property type="entry name" value="cytochrome_P450"/>
    <property type="match status" value="1"/>
</dbReference>
<proteinExistence type="inferred from homology"/>
<dbReference type="PRINTS" id="PR00385">
    <property type="entry name" value="P450"/>
</dbReference>
<comment type="similarity">
    <text evidence="2 4">Belongs to the cytochrome P450 family.</text>
</comment>
<dbReference type="GO" id="GO:0020037">
    <property type="term" value="F:heme binding"/>
    <property type="evidence" value="ECO:0007669"/>
    <property type="project" value="InterPro"/>
</dbReference>
<dbReference type="Proteomes" id="UP001295684">
    <property type="component" value="Unassembled WGS sequence"/>
</dbReference>
<dbReference type="InterPro" id="IPR036396">
    <property type="entry name" value="Cyt_P450_sf"/>
</dbReference>
<dbReference type="InterPro" id="IPR002401">
    <property type="entry name" value="Cyt_P450_E_grp-I"/>
</dbReference>
<protein>
    <recommendedName>
        <fullName evidence="8">Cytochrome P450</fullName>
    </recommendedName>
</protein>
<sequence>MLELVWFICKIAIWILCFIIAAVFYLAVVKPYLFRRKYGKYSNVYMDKGFIPLLGDLIYHVYDEKANKVHYDHLRKIANEVHKYDLKVEVEGMTPMLVFISNKAVKEVISLMPDKVDKISWPKGLMKMAVGSFSMNPTTHNTKSRRKEIFNILGLNSASRYIPLMVDRTKEFLEKIRKEKKVDFLHEANFLTFKIFIFILFGNDMHHLTEKKYPFERPDGTIDHITLCEIFIQLGKDYMVEFIHPITSLIPPLNDYNFIGPWRRNNKNFTVFKDALREMISESKDQNSLWNMMSQLNQFTDDEIFHDLVLLMIGGSETSSHCLCSIFYYLAKFPEARKKLREELDKFGLKKGSNLEASIKMEVIEKLDYLSWVIKEALRMDPPIPTSFFYEAKEDIKIADVPIDKGTLFKFEVVGPHYNEDYWIEPAKFIPDRFDPESEIYQDSMKQDKGKGVFSRRYFGQGIRGCPGQSFGTLELKIMVSYLFPEMDYTVEQELLDNDDIGFGIGTHFKANFEIKS</sequence>
<dbReference type="PROSITE" id="PS00086">
    <property type="entry name" value="CYTOCHROME_P450"/>
    <property type="match status" value="1"/>
</dbReference>
<evidence type="ECO:0008006" key="8">
    <source>
        <dbReference type="Google" id="ProtNLM"/>
    </source>
</evidence>
<evidence type="ECO:0000313" key="6">
    <source>
        <dbReference type="EMBL" id="CAI2365712.1"/>
    </source>
</evidence>
<dbReference type="InterPro" id="IPR017972">
    <property type="entry name" value="Cyt_P450_CS"/>
</dbReference>
<keyword evidence="5" id="KW-0812">Transmembrane</keyword>
<evidence type="ECO:0000313" key="7">
    <source>
        <dbReference type="Proteomes" id="UP001295684"/>
    </source>
</evidence>
<dbReference type="PRINTS" id="PR00463">
    <property type="entry name" value="EP450I"/>
</dbReference>
<dbReference type="InterPro" id="IPR050121">
    <property type="entry name" value="Cytochrome_P450_monoxygenase"/>
</dbReference>
<keyword evidence="5" id="KW-1133">Transmembrane helix</keyword>
<dbReference type="AlphaFoldDB" id="A0AAD1XCQ6"/>
<evidence type="ECO:0000256" key="2">
    <source>
        <dbReference type="ARBA" id="ARBA00010617"/>
    </source>
</evidence>
<keyword evidence="5" id="KW-0472">Membrane</keyword>
<feature type="transmembrane region" description="Helical" evidence="5">
    <location>
        <begin position="12"/>
        <end position="33"/>
    </location>
</feature>
<dbReference type="PANTHER" id="PTHR24305">
    <property type="entry name" value="CYTOCHROME P450"/>
    <property type="match status" value="1"/>
</dbReference>
<dbReference type="GO" id="GO:0004497">
    <property type="term" value="F:monooxygenase activity"/>
    <property type="evidence" value="ECO:0007669"/>
    <property type="project" value="UniProtKB-KW"/>
</dbReference>
<evidence type="ECO:0000256" key="5">
    <source>
        <dbReference type="SAM" id="Phobius"/>
    </source>
</evidence>